<keyword evidence="6" id="KW-1185">Reference proteome</keyword>
<reference evidence="5" key="1">
    <citation type="submission" date="2022-08" db="EMBL/GenBank/DDBJ databases">
        <authorList>
            <person name="Marques A."/>
        </authorList>
    </citation>
    <scope>NUCLEOTIDE SEQUENCE</scope>
    <source>
        <strain evidence="5">RhyPub2mFocal</strain>
        <tissue evidence="5">Leaves</tissue>
    </source>
</reference>
<gene>
    <name evidence="5" type="ORF">LUZ62_054428</name>
</gene>
<evidence type="ECO:0000256" key="2">
    <source>
        <dbReference type="ARBA" id="ARBA00022737"/>
    </source>
</evidence>
<feature type="repeat" description="PPR" evidence="4">
    <location>
        <begin position="199"/>
        <end position="233"/>
    </location>
</feature>
<name>A0AAV8DVD5_9POAL</name>
<dbReference type="PROSITE" id="PS51375">
    <property type="entry name" value="PPR"/>
    <property type="match status" value="4"/>
</dbReference>
<sequence length="287" mass="31484">MSGKAAKPLASQVKKLVEQRCDAEKLQLQQFASRFLCLLSPDITPPPSVLALNGILKSIAKINHPDSFPTLLALFNRFKRARHRHRGSVSPTVHTFGLVIDCCRRMGRVDLGYCVLGQSLREGCGVDTIMFGSLIKVLCAAKQLGDAAKVFAKMPLLGCRPDLIIYCTLIDAFCKCGKTKTGLELARRMAEEGSCCKPNVVTYNTLIHGFCREGEIAEARKVLHEMITARVKPNVITLNILIDGLCKNGDVKAAQKVFKEMPTYGVVPNLNTHNSLIDGLCKNGNSW</sequence>
<organism evidence="5 6">
    <name type="scientific">Rhynchospora pubera</name>
    <dbReference type="NCBI Taxonomy" id="906938"/>
    <lineage>
        <taxon>Eukaryota</taxon>
        <taxon>Viridiplantae</taxon>
        <taxon>Streptophyta</taxon>
        <taxon>Embryophyta</taxon>
        <taxon>Tracheophyta</taxon>
        <taxon>Spermatophyta</taxon>
        <taxon>Magnoliopsida</taxon>
        <taxon>Liliopsida</taxon>
        <taxon>Poales</taxon>
        <taxon>Cyperaceae</taxon>
        <taxon>Cyperoideae</taxon>
        <taxon>Rhynchosporeae</taxon>
        <taxon>Rhynchospora</taxon>
    </lineage>
</organism>
<evidence type="ECO:0000313" key="5">
    <source>
        <dbReference type="EMBL" id="KAJ4770171.1"/>
    </source>
</evidence>
<dbReference type="Proteomes" id="UP001140206">
    <property type="component" value="Chromosome 3"/>
</dbReference>
<evidence type="ECO:0000256" key="3">
    <source>
        <dbReference type="ARBA" id="ARBA00022946"/>
    </source>
</evidence>
<dbReference type="EMBL" id="JAMFTS010000003">
    <property type="protein sequence ID" value="KAJ4770171.1"/>
    <property type="molecule type" value="Genomic_DNA"/>
</dbReference>
<feature type="repeat" description="PPR" evidence="4">
    <location>
        <begin position="127"/>
        <end position="161"/>
    </location>
</feature>
<dbReference type="PANTHER" id="PTHR46128">
    <property type="entry name" value="MITOCHONDRIAL GROUP I INTRON SPLICING FACTOR CCM1"/>
    <property type="match status" value="1"/>
</dbReference>
<dbReference type="Pfam" id="PF13041">
    <property type="entry name" value="PPR_2"/>
    <property type="match status" value="2"/>
</dbReference>
<comment type="caution">
    <text evidence="5">The sequence shown here is derived from an EMBL/GenBank/DDBJ whole genome shotgun (WGS) entry which is preliminary data.</text>
</comment>
<keyword evidence="3" id="KW-0809">Transit peptide</keyword>
<comment type="similarity">
    <text evidence="1">Belongs to the PPR family. P subfamily.</text>
</comment>
<dbReference type="InterPro" id="IPR011990">
    <property type="entry name" value="TPR-like_helical_dom_sf"/>
</dbReference>
<evidence type="ECO:0000313" key="6">
    <source>
        <dbReference type="Proteomes" id="UP001140206"/>
    </source>
</evidence>
<accession>A0AAV8DVD5</accession>
<dbReference type="AlphaFoldDB" id="A0AAV8DVD5"/>
<protein>
    <submittedName>
        <fullName evidence="5">Pentatricopeptide repeat (PPR-like) superfamily protein</fullName>
    </submittedName>
</protein>
<feature type="repeat" description="PPR" evidence="4">
    <location>
        <begin position="234"/>
        <end position="268"/>
    </location>
</feature>
<evidence type="ECO:0000256" key="1">
    <source>
        <dbReference type="ARBA" id="ARBA00007626"/>
    </source>
</evidence>
<dbReference type="InterPro" id="IPR002885">
    <property type="entry name" value="PPR_rpt"/>
</dbReference>
<dbReference type="Gene3D" id="1.25.40.10">
    <property type="entry name" value="Tetratricopeptide repeat domain"/>
    <property type="match status" value="3"/>
</dbReference>
<dbReference type="InterPro" id="IPR050872">
    <property type="entry name" value="PPR_P_subfamily"/>
</dbReference>
<evidence type="ECO:0000256" key="4">
    <source>
        <dbReference type="PROSITE-ProRule" id="PRU00708"/>
    </source>
</evidence>
<proteinExistence type="inferred from homology"/>
<feature type="repeat" description="PPR" evidence="4">
    <location>
        <begin position="162"/>
        <end position="196"/>
    </location>
</feature>
<dbReference type="Pfam" id="PF12854">
    <property type="entry name" value="PPR_1"/>
    <property type="match status" value="1"/>
</dbReference>
<dbReference type="PANTHER" id="PTHR46128:SF285">
    <property type="entry name" value="PENTATRICOPEPTIDE REPEAT-CONTAINING PROTEIN"/>
    <property type="match status" value="1"/>
</dbReference>
<keyword evidence="2" id="KW-0677">Repeat</keyword>
<dbReference type="NCBIfam" id="TIGR00756">
    <property type="entry name" value="PPR"/>
    <property type="match status" value="4"/>
</dbReference>